<comment type="similarity">
    <text evidence="1">Belongs to the sigma-54 factor family.</text>
</comment>
<evidence type="ECO:0000256" key="8">
    <source>
        <dbReference type="ARBA" id="ARBA00023163"/>
    </source>
</evidence>
<dbReference type="GO" id="GO:0001216">
    <property type="term" value="F:DNA-binding transcription activator activity"/>
    <property type="evidence" value="ECO:0007669"/>
    <property type="project" value="InterPro"/>
</dbReference>
<dbReference type="PANTHER" id="PTHR32248">
    <property type="entry name" value="RNA POLYMERASE SIGMA-54 FACTOR"/>
    <property type="match status" value="1"/>
</dbReference>
<organism evidence="12 13">
    <name type="scientific">Aquirufa antheringensis</name>
    <dbReference type="NCBI Taxonomy" id="2516559"/>
    <lineage>
        <taxon>Bacteria</taxon>
        <taxon>Pseudomonadati</taxon>
        <taxon>Bacteroidota</taxon>
        <taxon>Cytophagia</taxon>
        <taxon>Cytophagales</taxon>
        <taxon>Flectobacillaceae</taxon>
        <taxon>Aquirufa</taxon>
    </lineage>
</organism>
<accession>A0A4Q9B9I4</accession>
<evidence type="ECO:0000313" key="13">
    <source>
        <dbReference type="Proteomes" id="UP000293583"/>
    </source>
</evidence>
<dbReference type="Pfam" id="PF00309">
    <property type="entry name" value="Sigma54_AID"/>
    <property type="match status" value="1"/>
</dbReference>
<evidence type="ECO:0000256" key="4">
    <source>
        <dbReference type="ARBA" id="ARBA00022695"/>
    </source>
</evidence>
<protein>
    <submittedName>
        <fullName evidence="12">RNA polymerase sigma-54 factor</fullName>
    </submittedName>
</protein>
<dbReference type="GO" id="GO:0016987">
    <property type="term" value="F:sigma factor activity"/>
    <property type="evidence" value="ECO:0007669"/>
    <property type="project" value="UniProtKB-KW"/>
</dbReference>
<dbReference type="InterPro" id="IPR000394">
    <property type="entry name" value="RNA_pol_sigma_54"/>
</dbReference>
<keyword evidence="8" id="KW-0804">Transcription</keyword>
<dbReference type="NCBIfam" id="TIGR02395">
    <property type="entry name" value="rpoN_sigma"/>
    <property type="match status" value="1"/>
</dbReference>
<dbReference type="PIRSF" id="PIRSF000774">
    <property type="entry name" value="RpoN"/>
    <property type="match status" value="1"/>
</dbReference>
<evidence type="ECO:0000259" key="11">
    <source>
        <dbReference type="Pfam" id="PF04963"/>
    </source>
</evidence>
<proteinExistence type="inferred from homology"/>
<dbReference type="Pfam" id="PF04963">
    <property type="entry name" value="Sigma54_CBD"/>
    <property type="match status" value="1"/>
</dbReference>
<dbReference type="Gene3D" id="1.10.10.1330">
    <property type="entry name" value="RNA polymerase sigma-54 factor, core-binding domain"/>
    <property type="match status" value="1"/>
</dbReference>
<dbReference type="GO" id="GO:0016779">
    <property type="term" value="F:nucleotidyltransferase activity"/>
    <property type="evidence" value="ECO:0007669"/>
    <property type="project" value="UniProtKB-KW"/>
</dbReference>
<dbReference type="GO" id="GO:0003677">
    <property type="term" value="F:DNA binding"/>
    <property type="evidence" value="ECO:0007669"/>
    <property type="project" value="UniProtKB-KW"/>
</dbReference>
<keyword evidence="4" id="KW-0548">Nucleotidyltransferase</keyword>
<dbReference type="Gene3D" id="1.10.10.60">
    <property type="entry name" value="Homeodomain-like"/>
    <property type="match status" value="1"/>
</dbReference>
<evidence type="ECO:0000256" key="5">
    <source>
        <dbReference type="ARBA" id="ARBA00023015"/>
    </source>
</evidence>
<feature type="compositionally biased region" description="Basic and acidic residues" evidence="9">
    <location>
        <begin position="49"/>
        <end position="64"/>
    </location>
</feature>
<dbReference type="PROSITE" id="PS50044">
    <property type="entry name" value="SIGMA54_3"/>
    <property type="match status" value="1"/>
</dbReference>
<evidence type="ECO:0000256" key="9">
    <source>
        <dbReference type="SAM" id="MobiDB-lite"/>
    </source>
</evidence>
<keyword evidence="7" id="KW-0238">DNA-binding</keyword>
<evidence type="ECO:0000256" key="6">
    <source>
        <dbReference type="ARBA" id="ARBA00023082"/>
    </source>
</evidence>
<dbReference type="InterPro" id="IPR038709">
    <property type="entry name" value="RpoN_core-bd_sf"/>
</dbReference>
<dbReference type="AlphaFoldDB" id="A0A4Q9B9I4"/>
<dbReference type="Proteomes" id="UP000293583">
    <property type="component" value="Unassembled WGS sequence"/>
</dbReference>
<evidence type="ECO:0000256" key="2">
    <source>
        <dbReference type="ARBA" id="ARBA00022478"/>
    </source>
</evidence>
<dbReference type="GO" id="GO:0006352">
    <property type="term" value="P:DNA-templated transcription initiation"/>
    <property type="evidence" value="ECO:0007669"/>
    <property type="project" value="InterPro"/>
</dbReference>
<feature type="domain" description="RNA polymerase sigma factor 54 core-binding" evidence="11">
    <location>
        <begin position="101"/>
        <end position="292"/>
    </location>
</feature>
<dbReference type="RefSeq" id="WP_130923520.1">
    <property type="nucleotide sequence ID" value="NZ_CP049835.1"/>
</dbReference>
<evidence type="ECO:0000256" key="7">
    <source>
        <dbReference type="ARBA" id="ARBA00023125"/>
    </source>
</evidence>
<dbReference type="Pfam" id="PF04552">
    <property type="entry name" value="Sigma54_DBD"/>
    <property type="match status" value="1"/>
</dbReference>
<dbReference type="PRINTS" id="PR00045">
    <property type="entry name" value="SIGMA54FCT"/>
</dbReference>
<evidence type="ECO:0000256" key="3">
    <source>
        <dbReference type="ARBA" id="ARBA00022679"/>
    </source>
</evidence>
<keyword evidence="5" id="KW-0805">Transcription regulation</keyword>
<keyword evidence="3" id="KW-0808">Transferase</keyword>
<sequence>MQGLSLKQNQQQNLSPQQIQYIKLLQIPTAELAARIEEELEDNPALEEGLDHNEEQEPRETLDDLEREEMEVGDYLQDDYAGYKMAGDSYDPNEETRERPLATESSTQEYLLNQIRYVVRSEREEVLAQQIIGSLEEDGYLRRNIESIVNDLAFTQGFETDYDEVEQVLFKVQSLDPAGIAARSLQECLSLQLHRKESESPAHLLAIRLVDDFFEEFSKKHFSILLSKLSITEEELKKAMQVITHLNPKPGGGDDAPIAPYLQPDFIITNQNGKLEIKINGKNAPELRVSRAFQEMLQTYDKGDKQQKDIKEAVTFIKHKLDSASWFISAIQQRQGTLMKTMESIVARQYDFFLTGDESVLKPMKMKEIAAMIEMDISTVSRVVSAKSVQADFGIYPLKYFFSEGITHESGEDFSTREVKNILREIIEQEPSSEPHSDEDLEQLLLERGFVVKRRTVAKYRDQLGIPVARLRKHL</sequence>
<dbReference type="PANTHER" id="PTHR32248:SF4">
    <property type="entry name" value="RNA POLYMERASE SIGMA-54 FACTOR"/>
    <property type="match status" value="1"/>
</dbReference>
<dbReference type="PROSITE" id="PS00718">
    <property type="entry name" value="SIGMA54_2"/>
    <property type="match status" value="1"/>
</dbReference>
<dbReference type="InterPro" id="IPR007634">
    <property type="entry name" value="RNA_pol_sigma_54_DNA-bd"/>
</dbReference>
<feature type="region of interest" description="Disordered" evidence="9">
    <location>
        <begin position="36"/>
        <end position="103"/>
    </location>
</feature>
<dbReference type="InterPro" id="IPR007046">
    <property type="entry name" value="RNA_pol_sigma_54_core-bd"/>
</dbReference>
<dbReference type="OrthoDB" id="9814402at2"/>
<keyword evidence="2" id="KW-0240">DNA-directed RNA polymerase</keyword>
<evidence type="ECO:0000256" key="1">
    <source>
        <dbReference type="ARBA" id="ARBA00008798"/>
    </source>
</evidence>
<gene>
    <name evidence="12" type="primary">rpoN</name>
    <name evidence="12" type="ORF">EWU20_08640</name>
</gene>
<evidence type="ECO:0000259" key="10">
    <source>
        <dbReference type="Pfam" id="PF04552"/>
    </source>
</evidence>
<dbReference type="EMBL" id="SEWY01000004">
    <property type="protein sequence ID" value="TBH71884.1"/>
    <property type="molecule type" value="Genomic_DNA"/>
</dbReference>
<keyword evidence="6" id="KW-0731">Sigma factor</keyword>
<comment type="caution">
    <text evidence="12">The sequence shown here is derived from an EMBL/GenBank/DDBJ whole genome shotgun (WGS) entry which is preliminary data.</text>
</comment>
<dbReference type="GO" id="GO:0000428">
    <property type="term" value="C:DNA-directed RNA polymerase complex"/>
    <property type="evidence" value="ECO:0007669"/>
    <property type="project" value="UniProtKB-KW"/>
</dbReference>
<evidence type="ECO:0000313" key="12">
    <source>
        <dbReference type="EMBL" id="TBH71884.1"/>
    </source>
</evidence>
<feature type="domain" description="RNA polymerase sigma factor 54 DNA-binding" evidence="10">
    <location>
        <begin position="315"/>
        <end position="473"/>
    </location>
</feature>
<keyword evidence="13" id="KW-1185">Reference proteome</keyword>
<reference evidence="12 13" key="1">
    <citation type="submission" date="2019-02" db="EMBL/GenBank/DDBJ databases">
        <title>Genome of a new Bacteroidetes strain.</title>
        <authorList>
            <person name="Pitt A."/>
        </authorList>
    </citation>
    <scope>NUCLEOTIDE SEQUENCE [LARGE SCALE GENOMIC DNA]</scope>
    <source>
        <strain evidence="12 13">103A-SOEBACH</strain>
    </source>
</reference>
<name>A0A4Q9B9I4_9BACT</name>